<evidence type="ECO:0000313" key="2">
    <source>
        <dbReference type="Proteomes" id="UP000805649"/>
    </source>
</evidence>
<protein>
    <submittedName>
        <fullName evidence="1">Uncharacterized protein</fullName>
    </submittedName>
</protein>
<name>A0ACC3YHA3_COLTU</name>
<organism evidence="1 2">
    <name type="scientific">Colletotrichum truncatum</name>
    <name type="common">Anthracnose fungus</name>
    <name type="synonym">Colletotrichum capsici</name>
    <dbReference type="NCBI Taxonomy" id="5467"/>
    <lineage>
        <taxon>Eukaryota</taxon>
        <taxon>Fungi</taxon>
        <taxon>Dikarya</taxon>
        <taxon>Ascomycota</taxon>
        <taxon>Pezizomycotina</taxon>
        <taxon>Sordariomycetes</taxon>
        <taxon>Hypocreomycetidae</taxon>
        <taxon>Glomerellales</taxon>
        <taxon>Glomerellaceae</taxon>
        <taxon>Colletotrichum</taxon>
        <taxon>Colletotrichum truncatum species complex</taxon>
    </lineage>
</organism>
<comment type="caution">
    <text evidence="1">The sequence shown here is derived from an EMBL/GenBank/DDBJ whole genome shotgun (WGS) entry which is preliminary data.</text>
</comment>
<dbReference type="Proteomes" id="UP000805649">
    <property type="component" value="Unassembled WGS sequence"/>
</dbReference>
<dbReference type="EMBL" id="VUJX02000010">
    <property type="protein sequence ID" value="KAL0931241.1"/>
    <property type="molecule type" value="Genomic_DNA"/>
</dbReference>
<accession>A0ACC3YHA3</accession>
<evidence type="ECO:0000313" key="1">
    <source>
        <dbReference type="EMBL" id="KAL0931241.1"/>
    </source>
</evidence>
<sequence>MQALDQTGFDDPYMIFHQGPTFNEDFEVYNCAPIGLAMDEGRIAAAILELVDRKLDVFPTVSNNIGNVDAPFDQRQMGWQFDKRLIFWEIMKQNPQSMAEYWNKLKARLSKTDSDIVLAVLRYHYAESTLFQ</sequence>
<gene>
    <name evidence="1" type="ORF">CTRU02_213976</name>
</gene>
<proteinExistence type="predicted"/>
<reference evidence="1 2" key="1">
    <citation type="journal article" date="2020" name="Phytopathology">
        <title>Genome Sequence Resources of Colletotrichum truncatum, C. plurivorum, C. musicola, and C. sojae: Four Species Pathogenic to Soybean (Glycine max).</title>
        <authorList>
            <person name="Rogerio F."/>
            <person name="Boufleur T.R."/>
            <person name="Ciampi-Guillardi M."/>
            <person name="Sukno S.A."/>
            <person name="Thon M.R."/>
            <person name="Massola Junior N.S."/>
            <person name="Baroncelli R."/>
        </authorList>
    </citation>
    <scope>NUCLEOTIDE SEQUENCE [LARGE SCALE GENOMIC DNA]</scope>
    <source>
        <strain evidence="1 2">CMES1059</strain>
    </source>
</reference>
<keyword evidence="2" id="KW-1185">Reference proteome</keyword>